<dbReference type="RefSeq" id="WP_211800668.1">
    <property type="nucleotide sequence ID" value="NZ_JAGSCS010000006.1"/>
</dbReference>
<proteinExistence type="inferred from homology"/>
<protein>
    <recommendedName>
        <fullName evidence="8">Flagellar assembly protein FliH/Type III secretion system HrpE domain-containing protein</fullName>
    </recommendedName>
</protein>
<keyword evidence="3" id="KW-0813">Transport</keyword>
<comment type="function">
    <text evidence="1">Needed for flagellar regrowth and assembly.</text>
</comment>
<organism evidence="9 10">
    <name type="scientific">Proteiniclasticum sediminis</name>
    <dbReference type="NCBI Taxonomy" id="2804028"/>
    <lineage>
        <taxon>Bacteria</taxon>
        <taxon>Bacillati</taxon>
        <taxon>Bacillota</taxon>
        <taxon>Clostridia</taxon>
        <taxon>Eubacteriales</taxon>
        <taxon>Clostridiaceae</taxon>
        <taxon>Proteiniclasticum</taxon>
    </lineage>
</organism>
<evidence type="ECO:0000256" key="2">
    <source>
        <dbReference type="ARBA" id="ARBA00006602"/>
    </source>
</evidence>
<evidence type="ECO:0000256" key="4">
    <source>
        <dbReference type="ARBA" id="ARBA00022795"/>
    </source>
</evidence>
<evidence type="ECO:0000313" key="9">
    <source>
        <dbReference type="EMBL" id="MBR0575961.1"/>
    </source>
</evidence>
<name>A0A941CRF4_9CLOT</name>
<comment type="caution">
    <text evidence="9">The sequence shown here is derived from an EMBL/GenBank/DDBJ whole genome shotgun (WGS) entry which is preliminary data.</text>
</comment>
<dbReference type="Pfam" id="PF02108">
    <property type="entry name" value="FliH"/>
    <property type="match status" value="1"/>
</dbReference>
<dbReference type="GO" id="GO:0015031">
    <property type="term" value="P:protein transport"/>
    <property type="evidence" value="ECO:0007669"/>
    <property type="project" value="UniProtKB-KW"/>
</dbReference>
<dbReference type="EMBL" id="JAGSCS010000006">
    <property type="protein sequence ID" value="MBR0575961.1"/>
    <property type="molecule type" value="Genomic_DNA"/>
</dbReference>
<accession>A0A941CRF4</accession>
<evidence type="ECO:0000313" key="10">
    <source>
        <dbReference type="Proteomes" id="UP000675379"/>
    </source>
</evidence>
<keyword evidence="4" id="KW-1005">Bacterial flagellum biogenesis</keyword>
<comment type="similarity">
    <text evidence="2">Belongs to the FliH family.</text>
</comment>
<gene>
    <name evidence="9" type="ORF">KCG48_06360</name>
</gene>
<evidence type="ECO:0000256" key="3">
    <source>
        <dbReference type="ARBA" id="ARBA00022448"/>
    </source>
</evidence>
<evidence type="ECO:0000256" key="6">
    <source>
        <dbReference type="ARBA" id="ARBA00023225"/>
    </source>
</evidence>
<dbReference type="InterPro" id="IPR051472">
    <property type="entry name" value="T3SS_Stator/FliH"/>
</dbReference>
<dbReference type="GO" id="GO:0005829">
    <property type="term" value="C:cytosol"/>
    <property type="evidence" value="ECO:0007669"/>
    <property type="project" value="TreeGrafter"/>
</dbReference>
<sequence>MIPIALSYKIIKNPASTEASPRHLEILDLTAYQVREEAAVREEETVPDEMRALEEELRRKLSAENELLREELLAEAALAVEDLKEAAYGEAREEGYQAGLAAAKAEGQRIRENAMNLLKEAQNRAKNYFLEESDRLLQLSVDIAEKIIRQTLDRQEEGILSLARPILQDYAKTESLIVTCHPDLLAEVQSCRGEIEKLCPQARILILEDKTLEPQGLILENEDQITDLQIKKQLQRFLELAKG</sequence>
<dbReference type="AlphaFoldDB" id="A0A941CRF4"/>
<dbReference type="PANTHER" id="PTHR34982:SF1">
    <property type="entry name" value="FLAGELLAR ASSEMBLY PROTEIN FLIH"/>
    <property type="match status" value="1"/>
</dbReference>
<keyword evidence="7" id="KW-0175">Coiled coil</keyword>
<reference evidence="9" key="1">
    <citation type="submission" date="2021-04" db="EMBL/GenBank/DDBJ databases">
        <title>Proteiniclasticum sedimins sp. nov., an obligate anaerobic bacterium isolated from anaerobic sludge.</title>
        <authorList>
            <person name="Liu J."/>
        </authorList>
    </citation>
    <scope>NUCLEOTIDE SEQUENCE</scope>
    <source>
        <strain evidence="9">BAD-10</strain>
    </source>
</reference>
<keyword evidence="10" id="KW-1185">Reference proteome</keyword>
<evidence type="ECO:0000259" key="8">
    <source>
        <dbReference type="Pfam" id="PF02108"/>
    </source>
</evidence>
<dbReference type="InterPro" id="IPR018035">
    <property type="entry name" value="Flagellar_FliH/T3SS_HrpE"/>
</dbReference>
<feature type="coiled-coil region" evidence="7">
    <location>
        <begin position="100"/>
        <end position="131"/>
    </location>
</feature>
<evidence type="ECO:0000256" key="5">
    <source>
        <dbReference type="ARBA" id="ARBA00022927"/>
    </source>
</evidence>
<dbReference type="Proteomes" id="UP000675379">
    <property type="component" value="Unassembled WGS sequence"/>
</dbReference>
<keyword evidence="6" id="KW-1006">Bacterial flagellum protein export</keyword>
<evidence type="ECO:0000256" key="7">
    <source>
        <dbReference type="SAM" id="Coils"/>
    </source>
</evidence>
<dbReference type="PANTHER" id="PTHR34982">
    <property type="entry name" value="YOP PROTEINS TRANSLOCATION PROTEIN L"/>
    <property type="match status" value="1"/>
</dbReference>
<dbReference type="GO" id="GO:0044781">
    <property type="term" value="P:bacterial-type flagellum organization"/>
    <property type="evidence" value="ECO:0007669"/>
    <property type="project" value="UniProtKB-KW"/>
</dbReference>
<feature type="domain" description="Flagellar assembly protein FliH/Type III secretion system HrpE" evidence="8">
    <location>
        <begin position="115"/>
        <end position="236"/>
    </location>
</feature>
<evidence type="ECO:0000256" key="1">
    <source>
        <dbReference type="ARBA" id="ARBA00003041"/>
    </source>
</evidence>
<keyword evidence="5" id="KW-0653">Protein transport</keyword>